<feature type="domain" description="Ig-like" evidence="1">
    <location>
        <begin position="53"/>
        <end position="124"/>
    </location>
</feature>
<proteinExistence type="predicted"/>
<dbReference type="InterPro" id="IPR013783">
    <property type="entry name" value="Ig-like_fold"/>
</dbReference>
<accession>A0A7R9QM36</accession>
<reference evidence="2" key="1">
    <citation type="submission" date="2020-11" db="EMBL/GenBank/DDBJ databases">
        <authorList>
            <person name="Tran Van P."/>
        </authorList>
    </citation>
    <scope>NUCLEOTIDE SEQUENCE</scope>
</reference>
<keyword evidence="3" id="KW-1185">Reference proteome</keyword>
<sequence>MLLLDFSSSEPEIRPYDSSAFNSTSIREQTNYTMNGNIHPIDPNILTNQRHDPLTVEVRTLSTDHTVGSTLELECRVRGMYTTINWFFNSDTPLVSDNRHYRILHNNTLIVYDLTTNDSGDYRC</sequence>
<dbReference type="Pfam" id="PF13927">
    <property type="entry name" value="Ig_3"/>
    <property type="match status" value="1"/>
</dbReference>
<evidence type="ECO:0000259" key="1">
    <source>
        <dbReference type="PROSITE" id="PS50835"/>
    </source>
</evidence>
<dbReference type="PROSITE" id="PS50835">
    <property type="entry name" value="IG_LIKE"/>
    <property type="match status" value="1"/>
</dbReference>
<dbReference type="InterPro" id="IPR007110">
    <property type="entry name" value="Ig-like_dom"/>
</dbReference>
<organism evidence="2">
    <name type="scientific">Medioppia subpectinata</name>
    <dbReference type="NCBI Taxonomy" id="1979941"/>
    <lineage>
        <taxon>Eukaryota</taxon>
        <taxon>Metazoa</taxon>
        <taxon>Ecdysozoa</taxon>
        <taxon>Arthropoda</taxon>
        <taxon>Chelicerata</taxon>
        <taxon>Arachnida</taxon>
        <taxon>Acari</taxon>
        <taxon>Acariformes</taxon>
        <taxon>Sarcoptiformes</taxon>
        <taxon>Oribatida</taxon>
        <taxon>Brachypylina</taxon>
        <taxon>Oppioidea</taxon>
        <taxon>Oppiidae</taxon>
        <taxon>Medioppia</taxon>
    </lineage>
</organism>
<dbReference type="InterPro" id="IPR036179">
    <property type="entry name" value="Ig-like_dom_sf"/>
</dbReference>
<gene>
    <name evidence="2" type="ORF">OSB1V03_LOCUS23116</name>
</gene>
<evidence type="ECO:0000313" key="2">
    <source>
        <dbReference type="EMBL" id="CAD7650965.1"/>
    </source>
</evidence>
<protein>
    <recommendedName>
        <fullName evidence="1">Ig-like domain-containing protein</fullName>
    </recommendedName>
</protein>
<dbReference type="Proteomes" id="UP000759131">
    <property type="component" value="Unassembled WGS sequence"/>
</dbReference>
<name>A0A7R9QM36_9ACAR</name>
<dbReference type="EMBL" id="CAJPIZ010054807">
    <property type="protein sequence ID" value="CAG2123171.1"/>
    <property type="molecule type" value="Genomic_DNA"/>
</dbReference>
<feature type="non-terminal residue" evidence="2">
    <location>
        <position position="1"/>
    </location>
</feature>
<dbReference type="AlphaFoldDB" id="A0A7R9QM36"/>
<dbReference type="EMBL" id="OC909382">
    <property type="protein sequence ID" value="CAD7650965.1"/>
    <property type="molecule type" value="Genomic_DNA"/>
</dbReference>
<dbReference type="Gene3D" id="2.60.40.10">
    <property type="entry name" value="Immunoglobulins"/>
    <property type="match status" value="1"/>
</dbReference>
<dbReference type="OrthoDB" id="5950222at2759"/>
<dbReference type="SUPFAM" id="SSF48726">
    <property type="entry name" value="Immunoglobulin"/>
    <property type="match status" value="1"/>
</dbReference>
<evidence type="ECO:0000313" key="3">
    <source>
        <dbReference type="Proteomes" id="UP000759131"/>
    </source>
</evidence>